<protein>
    <submittedName>
        <fullName evidence="3">Alpha/beta hydrolase family</fullName>
    </submittedName>
</protein>
<dbReference type="Proteomes" id="UP000187464">
    <property type="component" value="Chromosome I"/>
</dbReference>
<feature type="domain" description="BD-FAE-like" evidence="2">
    <location>
        <begin position="68"/>
        <end position="263"/>
    </location>
</feature>
<dbReference type="InterPro" id="IPR049492">
    <property type="entry name" value="BD-FAE-like_dom"/>
</dbReference>
<dbReference type="GO" id="GO:0016787">
    <property type="term" value="F:hydrolase activity"/>
    <property type="evidence" value="ECO:0007669"/>
    <property type="project" value="UniProtKB-KW"/>
</dbReference>
<gene>
    <name evidence="3" type="ORF">PSM36_2226</name>
</gene>
<proteinExistence type="predicted"/>
<reference evidence="3 4" key="1">
    <citation type="submission" date="2016-08" db="EMBL/GenBank/DDBJ databases">
        <authorList>
            <person name="Seilhamer J.J."/>
        </authorList>
    </citation>
    <scope>NUCLEOTIDE SEQUENCE [LARGE SCALE GENOMIC DNA]</scope>
    <source>
        <strain evidence="3">M3/6</strain>
    </source>
</reference>
<dbReference type="RefSeq" id="WP_076930920.1">
    <property type="nucleotide sequence ID" value="NZ_LT605205.1"/>
</dbReference>
<dbReference type="SUPFAM" id="SSF53474">
    <property type="entry name" value="alpha/beta-Hydrolases"/>
    <property type="match status" value="1"/>
</dbReference>
<dbReference type="STRING" id="1642647.PSM36_2226"/>
<dbReference type="Gene3D" id="3.40.50.1820">
    <property type="entry name" value="alpha/beta hydrolase"/>
    <property type="match status" value="1"/>
</dbReference>
<dbReference type="Pfam" id="PF20434">
    <property type="entry name" value="BD-FAE"/>
    <property type="match status" value="1"/>
</dbReference>
<dbReference type="PANTHER" id="PTHR48081">
    <property type="entry name" value="AB HYDROLASE SUPERFAMILY PROTEIN C4A8.06C"/>
    <property type="match status" value="1"/>
</dbReference>
<dbReference type="AlphaFoldDB" id="A0A1R3SZX0"/>
<dbReference type="PANTHER" id="PTHR48081:SF6">
    <property type="entry name" value="PEPTIDASE S9 PROLYL OLIGOPEPTIDASE CATALYTIC DOMAIN-CONTAINING PROTEIN"/>
    <property type="match status" value="1"/>
</dbReference>
<dbReference type="KEGG" id="psac:PSM36_2226"/>
<evidence type="ECO:0000313" key="3">
    <source>
        <dbReference type="EMBL" id="SCD21031.1"/>
    </source>
</evidence>
<dbReference type="InterPro" id="IPR029058">
    <property type="entry name" value="AB_hydrolase_fold"/>
</dbReference>
<name>A0A1R3SZX0_9BACT</name>
<evidence type="ECO:0000313" key="4">
    <source>
        <dbReference type="Proteomes" id="UP000187464"/>
    </source>
</evidence>
<keyword evidence="1 3" id="KW-0378">Hydrolase</keyword>
<dbReference type="InterPro" id="IPR050300">
    <property type="entry name" value="GDXG_lipolytic_enzyme"/>
</dbReference>
<keyword evidence="4" id="KW-1185">Reference proteome</keyword>
<sequence length="309" mass="34802">MTIYRDLLIVLFFGFCLMVKGQELLPQQGQEFLLYDKTDEIIAEEHIYDRGNNLIITKVTNPSLTPFIPSDGNMDKAAVIICPGGGYQTLHIQREGFRVAEAFSKQGIAAFVLKYRLPDEDIVTDKSFIPLKDAQRAIQLVRENAEQWGIASDRIGIMGFSAGGHLASSAGVHYDSTLVENKRNTNLKPDFMILVYPVISFNDSIGHVGSKDHLLGQHPGQNSVKFFSNELQVNRDTPKTILFHAGDDTVVPVENSLRFYNKLLQNSIPAEIHIYSKGEHGFGSTPSFEDWFNQCVRWMKVEQLHSINR</sequence>
<accession>A0A1R3SZX0</accession>
<dbReference type="EMBL" id="LT605205">
    <property type="protein sequence ID" value="SCD21031.1"/>
    <property type="molecule type" value="Genomic_DNA"/>
</dbReference>
<organism evidence="3 4">
    <name type="scientific">Proteiniphilum saccharofermentans</name>
    <dbReference type="NCBI Taxonomy" id="1642647"/>
    <lineage>
        <taxon>Bacteria</taxon>
        <taxon>Pseudomonadati</taxon>
        <taxon>Bacteroidota</taxon>
        <taxon>Bacteroidia</taxon>
        <taxon>Bacteroidales</taxon>
        <taxon>Dysgonomonadaceae</taxon>
        <taxon>Proteiniphilum</taxon>
    </lineage>
</organism>
<evidence type="ECO:0000259" key="2">
    <source>
        <dbReference type="Pfam" id="PF20434"/>
    </source>
</evidence>
<evidence type="ECO:0000256" key="1">
    <source>
        <dbReference type="ARBA" id="ARBA00022801"/>
    </source>
</evidence>